<sequence length="161" mass="18888">MKKFILLSIISIILFGCKKEKFEHGQSLEQLETKVDVNKARYLKEIQYIFSNYDLVLYDTQSVRSSDFFYFVERVGFFDNKTYLQEVKPRLAQKGWILVDKNNFSELYCKKNQAIGVTFPTDKQELDGVNAGYFTYQFYKKVSITLNYTVAKNNISCVVKD</sequence>
<dbReference type="RefSeq" id="WP_227560620.1">
    <property type="nucleotide sequence ID" value="NZ_CP066121.1"/>
</dbReference>
<gene>
    <name evidence="1" type="ORF">I9054_012760</name>
</gene>
<dbReference type="Proteomes" id="UP000644140">
    <property type="component" value="Chromosome"/>
</dbReference>
<evidence type="ECO:0000313" key="1">
    <source>
        <dbReference type="EMBL" id="UUN96248.1"/>
    </source>
</evidence>
<reference evidence="1" key="1">
    <citation type="submission" date="2022-02" db="EMBL/GenBank/DDBJ databases">
        <title>Characterization of Tn125 harboring carbapenem-resistant Acinetobacter bereziniae clinical isolates.</title>
        <authorList>
            <person name="Wong N.-K."/>
            <person name="Pan Q."/>
        </authorList>
    </citation>
    <scope>NUCLEOTIDE SEQUENCE</scope>
    <source>
        <strain evidence="1">GD03393</strain>
    </source>
</reference>
<accession>A0A9E7TBI3</accession>
<protein>
    <recommendedName>
        <fullName evidence="3">Lipoprotein</fullName>
    </recommendedName>
</protein>
<dbReference type="EMBL" id="CP092085">
    <property type="protein sequence ID" value="UUN96248.1"/>
    <property type="molecule type" value="Genomic_DNA"/>
</dbReference>
<dbReference type="AlphaFoldDB" id="A0A9E7TBI3"/>
<evidence type="ECO:0000313" key="2">
    <source>
        <dbReference type="Proteomes" id="UP000644140"/>
    </source>
</evidence>
<dbReference type="PROSITE" id="PS51257">
    <property type="entry name" value="PROKAR_LIPOPROTEIN"/>
    <property type="match status" value="1"/>
</dbReference>
<evidence type="ECO:0008006" key="3">
    <source>
        <dbReference type="Google" id="ProtNLM"/>
    </source>
</evidence>
<organism evidence="1 2">
    <name type="scientific">Acinetobacter bereziniae</name>
    <name type="common">Acinetobacter genomosp. 10</name>
    <dbReference type="NCBI Taxonomy" id="106648"/>
    <lineage>
        <taxon>Bacteria</taxon>
        <taxon>Pseudomonadati</taxon>
        <taxon>Pseudomonadota</taxon>
        <taxon>Gammaproteobacteria</taxon>
        <taxon>Moraxellales</taxon>
        <taxon>Moraxellaceae</taxon>
        <taxon>Acinetobacter</taxon>
    </lineage>
</organism>
<name>A0A9E7TBI3_ACIBZ</name>
<proteinExistence type="predicted"/>